<evidence type="ECO:0000313" key="12">
    <source>
        <dbReference type="Proteomes" id="UP000037696"/>
    </source>
</evidence>
<proteinExistence type="inferred from homology"/>
<dbReference type="STRING" id="229535.A0A0N0RXI1"/>
<keyword evidence="6 10" id="KW-0472">Membrane</keyword>
<dbReference type="OrthoDB" id="1926781at2759"/>
<evidence type="ECO:0000256" key="7">
    <source>
        <dbReference type="ARBA" id="ARBA00037565"/>
    </source>
</evidence>
<feature type="transmembrane region" description="Helical" evidence="10">
    <location>
        <begin position="52"/>
        <end position="76"/>
    </location>
</feature>
<feature type="region of interest" description="Disordered" evidence="9">
    <location>
        <begin position="281"/>
        <end position="341"/>
    </location>
</feature>
<feature type="compositionally biased region" description="Basic and acidic residues" evidence="9">
    <location>
        <begin position="284"/>
        <end position="296"/>
    </location>
</feature>
<evidence type="ECO:0000256" key="5">
    <source>
        <dbReference type="ARBA" id="ARBA00022989"/>
    </source>
</evidence>
<evidence type="ECO:0000313" key="11">
    <source>
        <dbReference type="EMBL" id="KOS37222.1"/>
    </source>
</evidence>
<name>A0A0N0RXI1_9EURO</name>
<comment type="function">
    <text evidence="7">Is probably involved in a pathway contributing to genomic integrity.</text>
</comment>
<dbReference type="GO" id="GO:0005789">
    <property type="term" value="C:endoplasmic reticulum membrane"/>
    <property type="evidence" value="ECO:0007669"/>
    <property type="project" value="UniProtKB-SubCell"/>
</dbReference>
<evidence type="ECO:0000256" key="9">
    <source>
        <dbReference type="SAM" id="MobiDB-lite"/>
    </source>
</evidence>
<dbReference type="Proteomes" id="UP000037696">
    <property type="component" value="Unassembled WGS sequence"/>
</dbReference>
<comment type="caution">
    <text evidence="11">The sequence shown here is derived from an EMBL/GenBank/DDBJ whole genome shotgun (WGS) entry which is preliminary data.</text>
</comment>
<dbReference type="Pfam" id="PF03896">
    <property type="entry name" value="TRAP_alpha"/>
    <property type="match status" value="1"/>
</dbReference>
<comment type="subcellular location">
    <subcellularLocation>
        <location evidence="1">Endoplasmic reticulum membrane</location>
        <topology evidence="1">Single-pass type I membrane protein</topology>
    </subcellularLocation>
</comment>
<keyword evidence="2 10" id="KW-0812">Transmembrane</keyword>
<protein>
    <submittedName>
        <fullName evidence="11">Uncharacterized protein</fullName>
    </submittedName>
</protein>
<keyword evidence="3" id="KW-0732">Signal</keyword>
<evidence type="ECO:0000256" key="4">
    <source>
        <dbReference type="ARBA" id="ARBA00022824"/>
    </source>
</evidence>
<feature type="compositionally biased region" description="Low complexity" evidence="9">
    <location>
        <begin position="300"/>
        <end position="314"/>
    </location>
</feature>
<sequence length="341" mass="37738">MINDHLTFIKLIDIRGEFIVVVFDSNKKNQSKTAGVIWLSQPPGFAYVEPNIPLHLILILTFSPFLPSLSLFFSLFRFQDDALWFPLFGSTVSPGLCWHRLCCCMSRFDAENNEADVPALAVSAQASFPASEIFGIKLVNGHPTQALIAISNDEPNPITVNFVGGSLRNPDDEAQIVRNLTATRYALEVPAGEKETISYSFATEMHPQDLRLTLSAIISDSEGRLVPVVAHNGTVSIVEADTSIFDPQIIFLYFFLLACVSGTGYFFYTVWVAPYFPQKRKSGKTSEKRTQSKRVETPVAEETSTGAAVSSTSAYNADWIPSHHINRPEARKVKGRSKARA</sequence>
<dbReference type="PANTHER" id="PTHR12924:SF0">
    <property type="entry name" value="TRANSLOCON-ASSOCIATED PROTEIN SUBUNIT ALPHA"/>
    <property type="match status" value="1"/>
</dbReference>
<evidence type="ECO:0000256" key="1">
    <source>
        <dbReference type="ARBA" id="ARBA00004115"/>
    </source>
</evidence>
<keyword evidence="5 10" id="KW-1133">Transmembrane helix</keyword>
<organism evidence="11 12">
    <name type="scientific">Penicillium nordicum</name>
    <dbReference type="NCBI Taxonomy" id="229535"/>
    <lineage>
        <taxon>Eukaryota</taxon>
        <taxon>Fungi</taxon>
        <taxon>Dikarya</taxon>
        <taxon>Ascomycota</taxon>
        <taxon>Pezizomycotina</taxon>
        <taxon>Eurotiomycetes</taxon>
        <taxon>Eurotiomycetidae</taxon>
        <taxon>Eurotiales</taxon>
        <taxon>Aspergillaceae</taxon>
        <taxon>Penicillium</taxon>
    </lineage>
</organism>
<comment type="similarity">
    <text evidence="8">Belongs to the IRC22 family.</text>
</comment>
<feature type="transmembrane region" description="Helical" evidence="10">
    <location>
        <begin position="250"/>
        <end position="276"/>
    </location>
</feature>
<dbReference type="InterPro" id="IPR005595">
    <property type="entry name" value="TRAP_alpha"/>
</dbReference>
<evidence type="ECO:0000256" key="6">
    <source>
        <dbReference type="ARBA" id="ARBA00023136"/>
    </source>
</evidence>
<keyword evidence="4" id="KW-0256">Endoplasmic reticulum</keyword>
<reference evidence="11 12" key="1">
    <citation type="submission" date="2015-08" db="EMBL/GenBank/DDBJ databases">
        <title>Genome sequencing of Penicillium nordicum.</title>
        <authorList>
            <person name="Nguyen H.D."/>
            <person name="Seifert K.A."/>
        </authorList>
    </citation>
    <scope>NUCLEOTIDE SEQUENCE [LARGE SCALE GENOMIC DNA]</scope>
    <source>
        <strain evidence="11 12">DAOMC 185683</strain>
    </source>
</reference>
<evidence type="ECO:0000256" key="10">
    <source>
        <dbReference type="SAM" id="Phobius"/>
    </source>
</evidence>
<gene>
    <name evidence="11" type="ORF">ACN38_g11994</name>
</gene>
<accession>A0A0N0RXI1</accession>
<dbReference type="EMBL" id="LHQQ01000340">
    <property type="protein sequence ID" value="KOS37222.1"/>
    <property type="molecule type" value="Genomic_DNA"/>
</dbReference>
<evidence type="ECO:0000256" key="2">
    <source>
        <dbReference type="ARBA" id="ARBA00022692"/>
    </source>
</evidence>
<keyword evidence="12" id="KW-1185">Reference proteome</keyword>
<dbReference type="AlphaFoldDB" id="A0A0N0RXI1"/>
<evidence type="ECO:0000256" key="3">
    <source>
        <dbReference type="ARBA" id="ARBA00022729"/>
    </source>
</evidence>
<evidence type="ECO:0000256" key="8">
    <source>
        <dbReference type="ARBA" id="ARBA00038311"/>
    </source>
</evidence>
<dbReference type="PANTHER" id="PTHR12924">
    <property type="entry name" value="TRANSLOCON-ASSOCIATED PROTEIN, ALPHA SUBUNIT"/>
    <property type="match status" value="1"/>
</dbReference>